<evidence type="ECO:0000313" key="3">
    <source>
        <dbReference type="Proteomes" id="UP000584374"/>
    </source>
</evidence>
<dbReference type="EMBL" id="JACHIW010000002">
    <property type="protein sequence ID" value="MBB5159556.1"/>
    <property type="molecule type" value="Genomic_DNA"/>
</dbReference>
<evidence type="ECO:0000313" key="2">
    <source>
        <dbReference type="EMBL" id="MBB5159556.1"/>
    </source>
</evidence>
<keyword evidence="3" id="KW-1185">Reference proteome</keyword>
<organism evidence="2 3">
    <name type="scientific">Saccharopolyspora phatthalungensis</name>
    <dbReference type="NCBI Taxonomy" id="664693"/>
    <lineage>
        <taxon>Bacteria</taxon>
        <taxon>Bacillati</taxon>
        <taxon>Actinomycetota</taxon>
        <taxon>Actinomycetes</taxon>
        <taxon>Pseudonocardiales</taxon>
        <taxon>Pseudonocardiaceae</taxon>
        <taxon>Saccharopolyspora</taxon>
    </lineage>
</organism>
<protein>
    <submittedName>
        <fullName evidence="2">Uncharacterized protein</fullName>
    </submittedName>
</protein>
<feature type="region of interest" description="Disordered" evidence="1">
    <location>
        <begin position="31"/>
        <end position="57"/>
    </location>
</feature>
<comment type="caution">
    <text evidence="2">The sequence shown here is derived from an EMBL/GenBank/DDBJ whole genome shotgun (WGS) entry which is preliminary data.</text>
</comment>
<accession>A0A840QGF2</accession>
<sequence>MSTKRLRGSGITDKDGAGYFPGRLSTGWSLLWGGREPTGGGMTHARSTKRASAPVNQ</sequence>
<dbReference type="AlphaFoldDB" id="A0A840QGF2"/>
<name>A0A840QGF2_9PSEU</name>
<reference evidence="2 3" key="1">
    <citation type="submission" date="2020-08" db="EMBL/GenBank/DDBJ databases">
        <title>Sequencing the genomes of 1000 actinobacteria strains.</title>
        <authorList>
            <person name="Klenk H.-P."/>
        </authorList>
    </citation>
    <scope>NUCLEOTIDE SEQUENCE [LARGE SCALE GENOMIC DNA]</scope>
    <source>
        <strain evidence="2 3">DSM 45584</strain>
    </source>
</reference>
<proteinExistence type="predicted"/>
<gene>
    <name evidence="2" type="ORF">BJ970_007155</name>
</gene>
<dbReference type="Proteomes" id="UP000584374">
    <property type="component" value="Unassembled WGS sequence"/>
</dbReference>
<evidence type="ECO:0000256" key="1">
    <source>
        <dbReference type="SAM" id="MobiDB-lite"/>
    </source>
</evidence>